<evidence type="ECO:0000313" key="2">
    <source>
        <dbReference type="Proteomes" id="UP001215087"/>
    </source>
</evidence>
<dbReference type="InterPro" id="IPR006490">
    <property type="entry name" value="Maj_tail_phi13"/>
</dbReference>
<sequence>MPKGHVINVKNPCYATMTSEEEKTYGTPVVFSKAMNVKVDTETSTETLDGDGADVDSYTGTGKTTIEFQVNDVPLKDQGALLGHRFDKTTGALVIEAGDKAPYVALGWALEKSNGKMQYRWYYKGKFEEISEDVKQIEGGKATFATPTLKGTFTHRTDGIKGCKWDEDEATTLPEDILKTVTEPPAKPSV</sequence>
<protein>
    <submittedName>
        <fullName evidence="1">Phage tail protein</fullName>
    </submittedName>
</protein>
<organism evidence="1 2">
    <name type="scientific">Eubacterium limosum</name>
    <dbReference type="NCBI Taxonomy" id="1736"/>
    <lineage>
        <taxon>Bacteria</taxon>
        <taxon>Bacillati</taxon>
        <taxon>Bacillota</taxon>
        <taxon>Clostridia</taxon>
        <taxon>Eubacteriales</taxon>
        <taxon>Eubacteriaceae</taxon>
        <taxon>Eubacterium</taxon>
    </lineage>
</organism>
<name>A0ABT5UN69_EUBLI</name>
<dbReference type="NCBIfam" id="TIGR01603">
    <property type="entry name" value="maj_tail_phi13"/>
    <property type="match status" value="1"/>
</dbReference>
<gene>
    <name evidence="1" type="ORF">PTZ04_08785</name>
</gene>
<reference evidence="1 2" key="1">
    <citation type="submission" date="2023-02" db="EMBL/GenBank/DDBJ databases">
        <title>Comparative genome analysis of Eubacterium limosum species.</title>
        <authorList>
            <person name="Bak J.E."/>
        </authorList>
    </citation>
    <scope>NUCLEOTIDE SEQUENCE [LARGE SCALE GENOMIC DNA]</scope>
    <source>
        <strain evidence="1 2">KGMB01548</strain>
    </source>
</reference>
<dbReference type="EMBL" id="JAQSVD010000003">
    <property type="protein sequence ID" value="MDE1470353.1"/>
    <property type="molecule type" value="Genomic_DNA"/>
</dbReference>
<keyword evidence="2" id="KW-1185">Reference proteome</keyword>
<evidence type="ECO:0000313" key="1">
    <source>
        <dbReference type="EMBL" id="MDE1470353.1"/>
    </source>
</evidence>
<dbReference type="InterPro" id="IPR006724">
    <property type="entry name" value="Phage_TTP"/>
</dbReference>
<accession>A0ABT5UN69</accession>
<dbReference type="RefSeq" id="WP_090415418.1">
    <property type="nucleotide sequence ID" value="NZ_JAJCLO010000031.1"/>
</dbReference>
<dbReference type="Proteomes" id="UP001215087">
    <property type="component" value="Unassembled WGS sequence"/>
</dbReference>
<proteinExistence type="predicted"/>
<dbReference type="Pfam" id="PF04630">
    <property type="entry name" value="Phage_TTP_1"/>
    <property type="match status" value="1"/>
</dbReference>
<comment type="caution">
    <text evidence="1">The sequence shown here is derived from an EMBL/GenBank/DDBJ whole genome shotgun (WGS) entry which is preliminary data.</text>
</comment>